<reference evidence="11" key="1">
    <citation type="journal article" date="2004" name="Nature">
        <title>Genome duplication in the teleost fish Tetraodon nigroviridis reveals the early vertebrate proto-karyotype.</title>
        <authorList>
            <person name="Jaillon O."/>
            <person name="Aury J.-M."/>
            <person name="Brunet F."/>
            <person name="Petit J.-L."/>
            <person name="Stange-Thomann N."/>
            <person name="Mauceli E."/>
            <person name="Bouneau L."/>
            <person name="Fischer C."/>
            <person name="Ozouf-Costaz C."/>
            <person name="Bernot A."/>
            <person name="Nicaud S."/>
            <person name="Jaffe D."/>
            <person name="Fisher S."/>
            <person name="Lutfalla G."/>
            <person name="Dossat C."/>
            <person name="Segurens B."/>
            <person name="Dasilva C."/>
            <person name="Salanoubat M."/>
            <person name="Levy M."/>
            <person name="Boudet N."/>
            <person name="Castellano S."/>
            <person name="Anthouard V."/>
            <person name="Jubin C."/>
            <person name="Castelli V."/>
            <person name="Katinka M."/>
            <person name="Vacherie B."/>
            <person name="Biemont C."/>
            <person name="Skalli Z."/>
            <person name="Cattolico L."/>
            <person name="Poulain J."/>
            <person name="De Berardinis V."/>
            <person name="Cruaud C."/>
            <person name="Duprat S."/>
            <person name="Brottier P."/>
            <person name="Coutanceau J.-P."/>
            <person name="Gouzy J."/>
            <person name="Parra G."/>
            <person name="Lardier G."/>
            <person name="Chapple C."/>
            <person name="McKernan K.J."/>
            <person name="McEwan P."/>
            <person name="Bosak S."/>
            <person name="Kellis M."/>
            <person name="Volff J.-N."/>
            <person name="Guigo R."/>
            <person name="Zody M.C."/>
            <person name="Mesirov J."/>
            <person name="Lindblad-Toh K."/>
            <person name="Birren B."/>
            <person name="Nusbaum C."/>
            <person name="Kahn D."/>
            <person name="Robinson-Rechavi M."/>
            <person name="Laudet V."/>
            <person name="Schachter V."/>
            <person name="Quetier F."/>
            <person name="Saurin W."/>
            <person name="Scarpelli C."/>
            <person name="Wincker P."/>
            <person name="Lander E.S."/>
            <person name="Weissenbach J."/>
            <person name="Roest Crollius H."/>
        </authorList>
    </citation>
    <scope>NUCLEOTIDE SEQUENCE [LARGE SCALE GENOMIC DNA]</scope>
</reference>
<dbReference type="InParanoid" id="H3CHH5"/>
<dbReference type="FunFam" id="1.10.840.10:FF:000010">
    <property type="entry name" value="ras-specific guanine nucleotide-releasing factor RalGPS1 isoform X1"/>
    <property type="match status" value="1"/>
</dbReference>
<evidence type="ECO:0000256" key="3">
    <source>
        <dbReference type="ARBA" id="ARBA00022475"/>
    </source>
</evidence>
<protein>
    <submittedName>
        <fullName evidence="10">Ral GEF with PH domain and SH3 binding motif 1</fullName>
    </submittedName>
</protein>
<comment type="subcellular location">
    <subcellularLocation>
        <location evidence="1">Cell membrane</location>
    </subcellularLocation>
    <subcellularLocation>
        <location evidence="2">Cytoplasm</location>
    </subcellularLocation>
</comment>
<dbReference type="InterPro" id="IPR011993">
    <property type="entry name" value="PH-like_dom_sf"/>
</dbReference>
<accession>H3CHH5</accession>
<keyword evidence="4" id="KW-0963">Cytoplasm</keyword>
<dbReference type="InterPro" id="IPR023578">
    <property type="entry name" value="Ras_GEF_dom_sf"/>
</dbReference>
<dbReference type="InterPro" id="IPR001849">
    <property type="entry name" value="PH_domain"/>
</dbReference>
<evidence type="ECO:0000256" key="5">
    <source>
        <dbReference type="ARBA" id="ARBA00022658"/>
    </source>
</evidence>
<dbReference type="PANTHER" id="PTHR23113">
    <property type="entry name" value="GUANINE NUCLEOTIDE EXCHANGE FACTOR"/>
    <property type="match status" value="1"/>
</dbReference>
<dbReference type="InterPro" id="IPR036964">
    <property type="entry name" value="RASGEF_cat_dom_sf"/>
</dbReference>
<keyword evidence="5 7" id="KW-0344">Guanine-nucleotide releasing factor</keyword>
<dbReference type="PANTHER" id="PTHR23113:SF167">
    <property type="entry name" value="RAS-SPECIFIC GUANINE NUCLEOTIDE-RELEASING FACTOR RALGPS1"/>
    <property type="match status" value="1"/>
</dbReference>
<dbReference type="Gene3D" id="1.10.840.10">
    <property type="entry name" value="Ras guanine-nucleotide exchange factors catalytic domain"/>
    <property type="match status" value="1"/>
</dbReference>
<evidence type="ECO:0000256" key="8">
    <source>
        <dbReference type="SAM" id="MobiDB-lite"/>
    </source>
</evidence>
<dbReference type="OMA" id="SKEDLAX"/>
<reference evidence="10" key="3">
    <citation type="submission" date="2025-09" db="UniProtKB">
        <authorList>
            <consortium name="Ensembl"/>
        </authorList>
    </citation>
    <scope>IDENTIFICATION</scope>
</reference>
<dbReference type="STRING" id="99883.ENSTNIP00000007703"/>
<dbReference type="InterPro" id="IPR001895">
    <property type="entry name" value="RASGEF_cat_dom"/>
</dbReference>
<evidence type="ECO:0000256" key="6">
    <source>
        <dbReference type="ARBA" id="ARBA00023136"/>
    </source>
</evidence>
<dbReference type="Pfam" id="PF00169">
    <property type="entry name" value="PH"/>
    <property type="match status" value="1"/>
</dbReference>
<dbReference type="GO" id="GO:0007265">
    <property type="term" value="P:Ras protein signal transduction"/>
    <property type="evidence" value="ECO:0007669"/>
    <property type="project" value="TreeGrafter"/>
</dbReference>
<organism evidence="10 11">
    <name type="scientific">Tetraodon nigroviridis</name>
    <name type="common">Spotted green pufferfish</name>
    <name type="synonym">Chelonodon nigroviridis</name>
    <dbReference type="NCBI Taxonomy" id="99883"/>
    <lineage>
        <taxon>Eukaryota</taxon>
        <taxon>Metazoa</taxon>
        <taxon>Chordata</taxon>
        <taxon>Craniata</taxon>
        <taxon>Vertebrata</taxon>
        <taxon>Euteleostomi</taxon>
        <taxon>Actinopterygii</taxon>
        <taxon>Neopterygii</taxon>
        <taxon>Teleostei</taxon>
        <taxon>Neoteleostei</taxon>
        <taxon>Acanthomorphata</taxon>
        <taxon>Eupercaria</taxon>
        <taxon>Tetraodontiformes</taxon>
        <taxon>Tetradontoidea</taxon>
        <taxon>Tetraodontidae</taxon>
        <taxon>Tetraodon</taxon>
    </lineage>
</organism>
<dbReference type="InterPro" id="IPR008937">
    <property type="entry name" value="Ras-like_GEF"/>
</dbReference>
<keyword evidence="11" id="KW-1185">Reference proteome</keyword>
<proteinExistence type="predicted"/>
<evidence type="ECO:0000313" key="10">
    <source>
        <dbReference type="Ensembl" id="ENSTNIP00000007703.1"/>
    </source>
</evidence>
<feature type="compositionally biased region" description="Low complexity" evidence="8">
    <location>
        <begin position="390"/>
        <end position="401"/>
    </location>
</feature>
<keyword evidence="3" id="KW-1003">Cell membrane</keyword>
<name>H3CHH5_TETNG</name>
<evidence type="ECO:0000256" key="7">
    <source>
        <dbReference type="PROSITE-ProRule" id="PRU00168"/>
    </source>
</evidence>
<keyword evidence="6" id="KW-0472">Membrane</keyword>
<dbReference type="AlphaFoldDB" id="H3CHH5"/>
<dbReference type="SMART" id="SM00147">
    <property type="entry name" value="RasGEF"/>
    <property type="match status" value="1"/>
</dbReference>
<feature type="compositionally biased region" description="Basic and acidic residues" evidence="8">
    <location>
        <begin position="459"/>
        <end position="470"/>
    </location>
</feature>
<evidence type="ECO:0000256" key="1">
    <source>
        <dbReference type="ARBA" id="ARBA00004236"/>
    </source>
</evidence>
<dbReference type="SUPFAM" id="SSF48366">
    <property type="entry name" value="Ras GEF"/>
    <property type="match status" value="1"/>
</dbReference>
<dbReference type="HOGENOM" id="CLU_021333_0_1_1"/>
<dbReference type="GO" id="GO:0005886">
    <property type="term" value="C:plasma membrane"/>
    <property type="evidence" value="ECO:0007669"/>
    <property type="project" value="UniProtKB-SubCell"/>
</dbReference>
<evidence type="ECO:0000256" key="4">
    <source>
        <dbReference type="ARBA" id="ARBA00022490"/>
    </source>
</evidence>
<dbReference type="GO" id="GO:0005085">
    <property type="term" value="F:guanyl-nucleotide exchange factor activity"/>
    <property type="evidence" value="ECO:0007669"/>
    <property type="project" value="UniProtKB-KW"/>
</dbReference>
<dbReference type="FunCoup" id="H3CHH5">
    <property type="interactions" value="425"/>
</dbReference>
<dbReference type="SUPFAM" id="SSF50729">
    <property type="entry name" value="PH domain-like"/>
    <property type="match status" value="1"/>
</dbReference>
<feature type="region of interest" description="Disordered" evidence="8">
    <location>
        <begin position="381"/>
        <end position="410"/>
    </location>
</feature>
<dbReference type="GO" id="GO:0005737">
    <property type="term" value="C:cytoplasm"/>
    <property type="evidence" value="ECO:0007669"/>
    <property type="project" value="UniProtKB-SubCell"/>
</dbReference>
<evidence type="ECO:0000256" key="2">
    <source>
        <dbReference type="ARBA" id="ARBA00004496"/>
    </source>
</evidence>
<feature type="region of interest" description="Disordered" evidence="8">
    <location>
        <begin position="451"/>
        <end position="470"/>
    </location>
</feature>
<feature type="domain" description="Ras-GEF" evidence="9">
    <location>
        <begin position="49"/>
        <end position="288"/>
    </location>
</feature>
<reference evidence="10" key="2">
    <citation type="submission" date="2025-08" db="UniProtKB">
        <authorList>
            <consortium name="Ensembl"/>
        </authorList>
    </citation>
    <scope>IDENTIFICATION</scope>
</reference>
<evidence type="ECO:0000313" key="11">
    <source>
        <dbReference type="Proteomes" id="UP000007303"/>
    </source>
</evidence>
<dbReference type="Pfam" id="PF00617">
    <property type="entry name" value="RasGEF"/>
    <property type="match status" value="1"/>
</dbReference>
<dbReference type="Ensembl" id="ENSTNIT00000007864.1">
    <property type="protein sequence ID" value="ENSTNIP00000007703.1"/>
    <property type="gene ID" value="ENSTNIG00000005037.1"/>
</dbReference>
<dbReference type="CDD" id="cd00155">
    <property type="entry name" value="RasGEF"/>
    <property type="match status" value="1"/>
</dbReference>
<dbReference type="Gene3D" id="2.30.29.30">
    <property type="entry name" value="Pleckstrin-homology domain (PH domain)/Phosphotyrosine-binding domain (PTB)"/>
    <property type="match status" value="1"/>
</dbReference>
<dbReference type="GeneTree" id="ENSGT00940000154079"/>
<evidence type="ECO:0000259" key="9">
    <source>
        <dbReference type="PROSITE" id="PS50009"/>
    </source>
</evidence>
<dbReference type="PROSITE" id="PS50009">
    <property type="entry name" value="RASGEF_CAT"/>
    <property type="match status" value="1"/>
</dbReference>
<sequence>MYHKNGLSDGTSITSFTSEVSSSCDSLDVSCAEYAKSYDAVVFDVLKVTPEEFASQITLMDAPVFKAIQPEELASCGWNRKEKHSLAPNVVAFTCRFNQVSFWLVREILTAQKLKTRAEILSHFVKIAKKLLELNNLHALVSVLSALQSAPIFRLSKTWSLISRKDKATFEKLNYLTSKEENYTRMREYMRSLKMEPCIPYLGIYLLDMIYIDSAYPASDSIMETEQRSNQMNNLLRVMSDQQMSCNYDHLVTLPHVQKYLSSVHYIEELQKFVEDDNFKLSLKIEPGDGSPRLTSYKKELAGVSEAPVLVRSGRRPTCPDASIRVQIPTLPPSHHRKSHSVGNSMMFHAGMSESRSATFSREKPRHLLDDSFLESQSPVRAEPQAAFPSSGLSLGSSHSSFGEEPSPVMDSHVKHRGRMYATLGPNWKVPHHNSPRSHIYTYRCPSNTCCSSSNETSAKTDQRQNRDRSKLYSAPALSSWTRFWISLSGSTLTFYGAKALRASERKHYKSSPCKKVCVTGWMVLLPDDPSRLNIFQLSNPDKGDVYKFQTGSRFSAIIWHKKLEEACRGSRPKVGGASGPTS</sequence>
<dbReference type="SMART" id="SM00233">
    <property type="entry name" value="PH"/>
    <property type="match status" value="1"/>
</dbReference>
<dbReference type="Proteomes" id="UP000007303">
    <property type="component" value="Unassembled WGS sequence"/>
</dbReference>